<reference evidence="2" key="1">
    <citation type="journal article" date="2017" name="Nat. Ecol. Evol.">
        <title>Genome expansion and lineage-specific genetic innovations in the forest pathogenic fungi Armillaria.</title>
        <authorList>
            <person name="Sipos G."/>
            <person name="Prasanna A.N."/>
            <person name="Walter M.C."/>
            <person name="O'Connor E."/>
            <person name="Balint B."/>
            <person name="Krizsan K."/>
            <person name="Kiss B."/>
            <person name="Hess J."/>
            <person name="Varga T."/>
            <person name="Slot J."/>
            <person name="Riley R."/>
            <person name="Boka B."/>
            <person name="Rigling D."/>
            <person name="Barry K."/>
            <person name="Lee J."/>
            <person name="Mihaltcheva S."/>
            <person name="LaButti K."/>
            <person name="Lipzen A."/>
            <person name="Waldron R."/>
            <person name="Moloney N.M."/>
            <person name="Sperisen C."/>
            <person name="Kredics L."/>
            <person name="Vagvoelgyi C."/>
            <person name="Patrignani A."/>
            <person name="Fitzpatrick D."/>
            <person name="Nagy I."/>
            <person name="Doyle S."/>
            <person name="Anderson J.B."/>
            <person name="Grigoriev I.V."/>
            <person name="Gueldener U."/>
            <person name="Muensterkoetter M."/>
            <person name="Nagy L.G."/>
        </authorList>
    </citation>
    <scope>NUCLEOTIDE SEQUENCE [LARGE SCALE GENOMIC DNA]</scope>
    <source>
        <strain evidence="2">28-4</strain>
    </source>
</reference>
<evidence type="ECO:0000313" key="1">
    <source>
        <dbReference type="EMBL" id="PBK63907.1"/>
    </source>
</evidence>
<dbReference type="Proteomes" id="UP000218334">
    <property type="component" value="Unassembled WGS sequence"/>
</dbReference>
<organism evidence="1 2">
    <name type="scientific">Armillaria solidipes</name>
    <dbReference type="NCBI Taxonomy" id="1076256"/>
    <lineage>
        <taxon>Eukaryota</taxon>
        <taxon>Fungi</taxon>
        <taxon>Dikarya</taxon>
        <taxon>Basidiomycota</taxon>
        <taxon>Agaricomycotina</taxon>
        <taxon>Agaricomycetes</taxon>
        <taxon>Agaricomycetidae</taxon>
        <taxon>Agaricales</taxon>
        <taxon>Marasmiineae</taxon>
        <taxon>Physalacriaceae</taxon>
        <taxon>Armillaria</taxon>
    </lineage>
</organism>
<dbReference type="AlphaFoldDB" id="A0A2H3BH60"/>
<sequence>MELKLLVPWGWPDSLVPLPVPCHHPADLQVTPVACILYTHSFQPHLYSFLSLVASSASRYAIVIAITVGIQYMHRLANGGRWRIEERPPRALGLGIGYMTVPAGRRHGMAVSGHGVAAADTLGCREHRQALRMKG</sequence>
<gene>
    <name evidence="1" type="ORF">ARMSODRAFT_521139</name>
</gene>
<dbReference type="EMBL" id="KZ293455">
    <property type="protein sequence ID" value="PBK63907.1"/>
    <property type="molecule type" value="Genomic_DNA"/>
</dbReference>
<proteinExistence type="predicted"/>
<name>A0A2H3BH60_9AGAR</name>
<keyword evidence="2" id="KW-1185">Reference proteome</keyword>
<accession>A0A2H3BH60</accession>
<evidence type="ECO:0000313" key="2">
    <source>
        <dbReference type="Proteomes" id="UP000218334"/>
    </source>
</evidence>
<protein>
    <submittedName>
        <fullName evidence="1">Uncharacterized protein</fullName>
    </submittedName>
</protein>